<dbReference type="GO" id="GO:0008982">
    <property type="term" value="F:protein-N(PI)-phosphohistidine-sugar phosphotransferase activity"/>
    <property type="evidence" value="ECO:0007669"/>
    <property type="project" value="InterPro"/>
</dbReference>
<keyword evidence="2" id="KW-0677">Repeat</keyword>
<dbReference type="InterPro" id="IPR007737">
    <property type="entry name" value="Mga_HTH"/>
</dbReference>
<dbReference type="Pfam" id="PF05043">
    <property type="entry name" value="Mga"/>
    <property type="match status" value="1"/>
</dbReference>
<dbReference type="GeneID" id="76042554"/>
<evidence type="ECO:0000259" key="6">
    <source>
        <dbReference type="PROSITE" id="PS51094"/>
    </source>
</evidence>
<reference evidence="9 11" key="1">
    <citation type="journal article" date="2015" name="Genome Announc.">
        <title>Expanding the biotechnology potential of lactobacilli through comparative genomics of 213 strains and associated genera.</title>
        <authorList>
            <person name="Sun Z."/>
            <person name="Harris H.M."/>
            <person name="McCann A."/>
            <person name="Guo C."/>
            <person name="Argimon S."/>
            <person name="Zhang W."/>
            <person name="Yang X."/>
            <person name="Jeffery I.B."/>
            <person name="Cooney J.C."/>
            <person name="Kagawa T.F."/>
            <person name="Liu W."/>
            <person name="Song Y."/>
            <person name="Salvetti E."/>
            <person name="Wrobel A."/>
            <person name="Rasinkangas P."/>
            <person name="Parkhill J."/>
            <person name="Rea M.C."/>
            <person name="O'Sullivan O."/>
            <person name="Ritari J."/>
            <person name="Douillard F.P."/>
            <person name="Paul Ross R."/>
            <person name="Yang R."/>
            <person name="Briner A.E."/>
            <person name="Felis G.E."/>
            <person name="de Vos W.M."/>
            <person name="Barrangou R."/>
            <person name="Klaenhammer T.R."/>
            <person name="Caufield P.W."/>
            <person name="Cui Y."/>
            <person name="Zhang H."/>
            <person name="O'Toole P.W."/>
        </authorList>
    </citation>
    <scope>NUCLEOTIDE SEQUENCE [LARGE SCALE GENOMIC DNA]</scope>
    <source>
        <strain evidence="9 11">DSM 22301</strain>
    </source>
</reference>
<evidence type="ECO:0000259" key="7">
    <source>
        <dbReference type="PROSITE" id="PS51099"/>
    </source>
</evidence>
<dbReference type="Proteomes" id="UP000182818">
    <property type="component" value="Unassembled WGS sequence"/>
</dbReference>
<gene>
    <name evidence="9" type="ORF">IV87_GL000069</name>
    <name evidence="10" type="ORF">SAMN04487973_10198</name>
</gene>
<evidence type="ECO:0000259" key="8">
    <source>
        <dbReference type="PROSITE" id="PS51372"/>
    </source>
</evidence>
<organism evidence="9 11">
    <name type="scientific">Pediococcus ethanolidurans</name>
    <dbReference type="NCBI Taxonomy" id="319653"/>
    <lineage>
        <taxon>Bacteria</taxon>
        <taxon>Bacillati</taxon>
        <taxon>Bacillota</taxon>
        <taxon>Bacilli</taxon>
        <taxon>Lactobacillales</taxon>
        <taxon>Lactobacillaceae</taxon>
        <taxon>Pediococcus</taxon>
    </lineage>
</organism>
<dbReference type="InterPro" id="IPR036634">
    <property type="entry name" value="PRD_sf"/>
</dbReference>
<feature type="domain" description="PTS EIIA type-2" evidence="6">
    <location>
        <begin position="420"/>
        <end position="550"/>
    </location>
</feature>
<dbReference type="InterPro" id="IPR013011">
    <property type="entry name" value="PTS_EIIB_2"/>
</dbReference>
<evidence type="ECO:0000313" key="11">
    <source>
        <dbReference type="Proteomes" id="UP000051749"/>
    </source>
</evidence>
<dbReference type="Gene3D" id="3.40.930.10">
    <property type="entry name" value="Mannitol-specific EII, Chain A"/>
    <property type="match status" value="1"/>
</dbReference>
<dbReference type="SUPFAM" id="SSF63520">
    <property type="entry name" value="PTS-regulatory domain, PRD"/>
    <property type="match status" value="1"/>
</dbReference>
<keyword evidence="5" id="KW-0804">Transcription</keyword>
<keyword evidence="3" id="KW-0805">Transcription regulation</keyword>
<evidence type="ECO:0000256" key="3">
    <source>
        <dbReference type="ARBA" id="ARBA00023015"/>
    </source>
</evidence>
<evidence type="ECO:0000313" key="10">
    <source>
        <dbReference type="EMBL" id="SER03070.1"/>
    </source>
</evidence>
<keyword evidence="12" id="KW-1185">Reference proteome</keyword>
<accession>A0A0R2K1W2</accession>
<protein>
    <submittedName>
        <fullName evidence="10">Transcriptional antiterminator</fullName>
    </submittedName>
</protein>
<dbReference type="RefSeq" id="WP_057804915.1">
    <property type="nucleotide sequence ID" value="NZ_BJYP01000001.1"/>
</dbReference>
<keyword evidence="1" id="KW-0808">Transferase</keyword>
<reference evidence="10 12" key="2">
    <citation type="submission" date="2016-10" db="EMBL/GenBank/DDBJ databases">
        <authorList>
            <person name="Varghese N."/>
            <person name="Submissions S."/>
        </authorList>
    </citation>
    <scope>NUCLEOTIDE SEQUENCE [LARGE SCALE GENOMIC DNA]</scope>
    <source>
        <strain evidence="10 12">CGMCC 1.3889</strain>
    </source>
</reference>
<dbReference type="Proteomes" id="UP000051749">
    <property type="component" value="Unassembled WGS sequence"/>
</dbReference>
<dbReference type="EMBL" id="JQBY01000001">
    <property type="protein sequence ID" value="KRN83600.1"/>
    <property type="molecule type" value="Genomic_DNA"/>
</dbReference>
<dbReference type="InterPro" id="IPR036095">
    <property type="entry name" value="PTS_EIIB-like_sf"/>
</dbReference>
<dbReference type="InterPro" id="IPR036388">
    <property type="entry name" value="WH-like_DNA-bd_sf"/>
</dbReference>
<keyword evidence="4" id="KW-0010">Activator</keyword>
<dbReference type="PROSITE" id="PS51094">
    <property type="entry name" value="PTS_EIIA_TYPE_2"/>
    <property type="match status" value="1"/>
</dbReference>
<sequence>MNAKEIPTSKKRKYFVLVRLLNNEHLSYQRLADDYFVSRSSIANDIVFIKQLLAKDNVPLVFDNSGTYIGGGEGNKQKVLKRVVTNLMSTDQADKSLLKLFIDPELLKKIRHTLKKKARQWSLEVPENYLKDIVVTTAVLVQRGNSGHHIQQMKRNQLGKLFFQFEKYPLVYELLKAVEEEKIYQFSQSELRYLSYVVLGNGFKFFMQNVSIPDLFKKKVKSFIANVGYDIGIDLTQDTRLNTDLLLHLYQMILRLQSDMTVINPLLNEIKTNYPNLFGVVWYSLREFGSVNDLTISDDEVAFVTIHFQAAIERSKDVKRILFVCPNGIGTSSLISAKMHQILPNVSMIEVVSRAELAKQDLTNVDLIITTVPLQNVSVPIAKISPMMTLEDMKTIMNQYIDLTMNNVPKNVAIHTDIKQVFQMLKRHVFFENMQNREKAIDYLLRTRKWESKKTLNEYRKTVYQRENLQSTFLGNGFAIPHGDPKMLKNSSISVLILDKPIEWGNNKVDVISLLMVRDKDKKTVEPFMNLIMEGINNKEWFISKMMEVR</sequence>
<proteinExistence type="predicted"/>
<dbReference type="InterPro" id="IPR003501">
    <property type="entry name" value="PTS_EIIB_2/3"/>
</dbReference>
<dbReference type="SUPFAM" id="SSF55804">
    <property type="entry name" value="Phoshotransferase/anion transport protein"/>
    <property type="match status" value="1"/>
</dbReference>
<dbReference type="PANTHER" id="PTHR30185">
    <property type="entry name" value="CRYPTIC BETA-GLUCOSIDE BGL OPERON ANTITERMINATOR"/>
    <property type="match status" value="1"/>
</dbReference>
<dbReference type="InterPro" id="IPR011608">
    <property type="entry name" value="PRD"/>
</dbReference>
<dbReference type="PROSITE" id="PS51099">
    <property type="entry name" value="PTS_EIIB_TYPE_2"/>
    <property type="match status" value="1"/>
</dbReference>
<dbReference type="EMBL" id="FOGK01000001">
    <property type="protein sequence ID" value="SER03070.1"/>
    <property type="molecule type" value="Genomic_DNA"/>
</dbReference>
<dbReference type="PANTHER" id="PTHR30185:SF12">
    <property type="entry name" value="TRANSCRIPTIONAL REGULATOR MANR"/>
    <property type="match status" value="1"/>
</dbReference>
<dbReference type="InterPro" id="IPR016152">
    <property type="entry name" value="PTrfase/Anion_transptr"/>
</dbReference>
<dbReference type="Gene3D" id="1.10.10.10">
    <property type="entry name" value="Winged helix-like DNA-binding domain superfamily/Winged helix DNA-binding domain"/>
    <property type="match status" value="1"/>
</dbReference>
<dbReference type="Pfam" id="PF02302">
    <property type="entry name" value="PTS_IIB"/>
    <property type="match status" value="1"/>
</dbReference>
<evidence type="ECO:0000313" key="9">
    <source>
        <dbReference type="EMBL" id="KRN83600.1"/>
    </source>
</evidence>
<evidence type="ECO:0000256" key="4">
    <source>
        <dbReference type="ARBA" id="ARBA00023159"/>
    </source>
</evidence>
<dbReference type="PATRIC" id="fig|319653.3.peg.69"/>
<dbReference type="SUPFAM" id="SSF52794">
    <property type="entry name" value="PTS system IIB component-like"/>
    <property type="match status" value="1"/>
</dbReference>
<dbReference type="GO" id="GO:0006355">
    <property type="term" value="P:regulation of DNA-templated transcription"/>
    <property type="evidence" value="ECO:0007669"/>
    <property type="project" value="InterPro"/>
</dbReference>
<evidence type="ECO:0000256" key="2">
    <source>
        <dbReference type="ARBA" id="ARBA00022737"/>
    </source>
</evidence>
<evidence type="ECO:0000256" key="1">
    <source>
        <dbReference type="ARBA" id="ARBA00022679"/>
    </source>
</evidence>
<dbReference type="GO" id="GO:0009401">
    <property type="term" value="P:phosphoenolpyruvate-dependent sugar phosphotransferase system"/>
    <property type="evidence" value="ECO:0007669"/>
    <property type="project" value="InterPro"/>
</dbReference>
<evidence type="ECO:0000256" key="5">
    <source>
        <dbReference type="ARBA" id="ARBA00023163"/>
    </source>
</evidence>
<dbReference type="Gene3D" id="1.10.1790.10">
    <property type="entry name" value="PRD domain"/>
    <property type="match status" value="1"/>
</dbReference>
<dbReference type="AlphaFoldDB" id="A0A0R2K1W2"/>
<dbReference type="CDD" id="cd05568">
    <property type="entry name" value="PTS_IIB_bgl_like"/>
    <property type="match status" value="1"/>
</dbReference>
<comment type="caution">
    <text evidence="9">The sequence shown here is derived from an EMBL/GenBank/DDBJ whole genome shotgun (WGS) entry which is preliminary data.</text>
</comment>
<dbReference type="OrthoDB" id="9776005at2"/>
<dbReference type="STRING" id="319653.SAMN04487973_10198"/>
<feature type="domain" description="PRD" evidence="8">
    <location>
        <begin position="211"/>
        <end position="318"/>
    </location>
</feature>
<dbReference type="PROSITE" id="PS51372">
    <property type="entry name" value="PRD_2"/>
    <property type="match status" value="1"/>
</dbReference>
<name>A0A0R2K1W2_9LACO</name>
<dbReference type="Gene3D" id="3.40.50.2300">
    <property type="match status" value="1"/>
</dbReference>
<dbReference type="Pfam" id="PF00359">
    <property type="entry name" value="PTS_EIIA_2"/>
    <property type="match status" value="1"/>
</dbReference>
<evidence type="ECO:0000313" key="12">
    <source>
        <dbReference type="Proteomes" id="UP000182818"/>
    </source>
</evidence>
<dbReference type="Pfam" id="PF00874">
    <property type="entry name" value="PRD"/>
    <property type="match status" value="1"/>
</dbReference>
<feature type="domain" description="PTS EIIB type-2" evidence="7">
    <location>
        <begin position="319"/>
        <end position="408"/>
    </location>
</feature>
<dbReference type="InterPro" id="IPR002178">
    <property type="entry name" value="PTS_EIIA_type-2_dom"/>
</dbReference>
<dbReference type="InterPro" id="IPR050661">
    <property type="entry name" value="BglG_antiterminators"/>
</dbReference>